<evidence type="ECO:0000313" key="2">
    <source>
        <dbReference type="Proteomes" id="UP000199071"/>
    </source>
</evidence>
<organism evidence="1 2">
    <name type="scientific">Bauldia litoralis</name>
    <dbReference type="NCBI Taxonomy" id="665467"/>
    <lineage>
        <taxon>Bacteria</taxon>
        <taxon>Pseudomonadati</taxon>
        <taxon>Pseudomonadota</taxon>
        <taxon>Alphaproteobacteria</taxon>
        <taxon>Hyphomicrobiales</taxon>
        <taxon>Kaistiaceae</taxon>
        <taxon>Bauldia</taxon>
    </lineage>
</organism>
<accession>A0A1G6D471</accession>
<dbReference type="Proteomes" id="UP000199071">
    <property type="component" value="Unassembled WGS sequence"/>
</dbReference>
<dbReference type="RefSeq" id="WP_175478459.1">
    <property type="nucleotide sequence ID" value="NZ_FMXQ01000006.1"/>
</dbReference>
<evidence type="ECO:0000313" key="1">
    <source>
        <dbReference type="EMBL" id="SDB39956.1"/>
    </source>
</evidence>
<protein>
    <submittedName>
        <fullName evidence="1">Uncharacterized protein</fullName>
    </submittedName>
</protein>
<dbReference type="AlphaFoldDB" id="A0A1G6D471"/>
<reference evidence="1 2" key="1">
    <citation type="submission" date="2016-10" db="EMBL/GenBank/DDBJ databases">
        <authorList>
            <person name="de Groot N.N."/>
        </authorList>
    </citation>
    <scope>NUCLEOTIDE SEQUENCE [LARGE SCALE GENOMIC DNA]</scope>
    <source>
        <strain evidence="1 2">ATCC 35022</strain>
    </source>
</reference>
<sequence length="55" mass="6415">MTQVHATRQRTDAAVDFDHYRSQARHLRAEALVDFYGTTRSVVFNAIRAPFHRAR</sequence>
<name>A0A1G6D471_9HYPH</name>
<proteinExistence type="predicted"/>
<dbReference type="STRING" id="665467.SAMN02982931_02991"/>
<dbReference type="EMBL" id="FMXQ01000006">
    <property type="protein sequence ID" value="SDB39956.1"/>
    <property type="molecule type" value="Genomic_DNA"/>
</dbReference>
<gene>
    <name evidence="1" type="ORF">SAMN02982931_02991</name>
</gene>
<keyword evidence="2" id="KW-1185">Reference proteome</keyword>